<dbReference type="GO" id="GO:0005634">
    <property type="term" value="C:nucleus"/>
    <property type="evidence" value="ECO:0007669"/>
    <property type="project" value="TreeGrafter"/>
</dbReference>
<dbReference type="GO" id="GO:0000380">
    <property type="term" value="P:alternative mRNA splicing, via spliceosome"/>
    <property type="evidence" value="ECO:0007669"/>
    <property type="project" value="TreeGrafter"/>
</dbReference>
<evidence type="ECO:0000313" key="3">
    <source>
        <dbReference type="Proteomes" id="UP000015105"/>
    </source>
</evidence>
<protein>
    <recommendedName>
        <fullName evidence="4">B30.2/SPRY domain-containing protein</fullName>
    </recommendedName>
</protein>
<proteinExistence type="predicted"/>
<evidence type="ECO:0000313" key="2">
    <source>
        <dbReference type="EnsemblPlants" id="AET2Gv21166200.2"/>
    </source>
</evidence>
<dbReference type="EnsemblPlants" id="AET2Gv21166200.2">
    <property type="protein sequence ID" value="AET2Gv21166200.2"/>
    <property type="gene ID" value="AET2Gv21166200"/>
</dbReference>
<reference evidence="3" key="2">
    <citation type="journal article" date="2017" name="Nat. Plants">
        <title>The Aegilops tauschii genome reveals multiple impacts of transposons.</title>
        <authorList>
            <person name="Zhao G."/>
            <person name="Zou C."/>
            <person name="Li K."/>
            <person name="Wang K."/>
            <person name="Li T."/>
            <person name="Gao L."/>
            <person name="Zhang X."/>
            <person name="Wang H."/>
            <person name="Yang Z."/>
            <person name="Liu X."/>
            <person name="Jiang W."/>
            <person name="Mao L."/>
            <person name="Kong X."/>
            <person name="Jiao Y."/>
            <person name="Jia J."/>
        </authorList>
    </citation>
    <scope>NUCLEOTIDE SEQUENCE [LARGE SCALE GENOMIC DNA]</scope>
    <source>
        <strain evidence="3">cv. AL8/78</strain>
    </source>
</reference>
<reference evidence="2" key="4">
    <citation type="submission" date="2019-03" db="UniProtKB">
        <authorList>
            <consortium name="EnsemblPlants"/>
        </authorList>
    </citation>
    <scope>IDENTIFICATION</scope>
</reference>
<dbReference type="AlphaFoldDB" id="A0A453DB18"/>
<feature type="compositionally biased region" description="Basic and acidic residues" evidence="1">
    <location>
        <begin position="1"/>
        <end position="20"/>
    </location>
</feature>
<evidence type="ECO:0008006" key="4">
    <source>
        <dbReference type="Google" id="ProtNLM"/>
    </source>
</evidence>
<name>A0A453DB18_AEGTS</name>
<dbReference type="STRING" id="200361.A0A453DB18"/>
<dbReference type="SUPFAM" id="SSF49899">
    <property type="entry name" value="Concanavalin A-like lectins/glucanases"/>
    <property type="match status" value="1"/>
</dbReference>
<evidence type="ECO:0000256" key="1">
    <source>
        <dbReference type="SAM" id="MobiDB-lite"/>
    </source>
</evidence>
<dbReference type="PANTHER" id="PTHR12381:SF56">
    <property type="entry name" value="B30.2_SPRY DOMAIN-CONTAINING PROTEIN-RELATED"/>
    <property type="match status" value="1"/>
</dbReference>
<dbReference type="GO" id="GO:0003723">
    <property type="term" value="F:RNA binding"/>
    <property type="evidence" value="ECO:0007669"/>
    <property type="project" value="TreeGrafter"/>
</dbReference>
<dbReference type="Proteomes" id="UP000015105">
    <property type="component" value="Chromosome 2D"/>
</dbReference>
<feature type="region of interest" description="Disordered" evidence="1">
    <location>
        <begin position="1"/>
        <end position="28"/>
    </location>
</feature>
<reference evidence="2" key="3">
    <citation type="journal article" date="2017" name="Nature">
        <title>Genome sequence of the progenitor of the wheat D genome Aegilops tauschii.</title>
        <authorList>
            <person name="Luo M.C."/>
            <person name="Gu Y.Q."/>
            <person name="Puiu D."/>
            <person name="Wang H."/>
            <person name="Twardziok S.O."/>
            <person name="Deal K.R."/>
            <person name="Huo N."/>
            <person name="Zhu T."/>
            <person name="Wang L."/>
            <person name="Wang Y."/>
            <person name="McGuire P.E."/>
            <person name="Liu S."/>
            <person name="Long H."/>
            <person name="Ramasamy R.K."/>
            <person name="Rodriguez J.C."/>
            <person name="Van S.L."/>
            <person name="Yuan L."/>
            <person name="Wang Z."/>
            <person name="Xia Z."/>
            <person name="Xiao L."/>
            <person name="Anderson O.D."/>
            <person name="Ouyang S."/>
            <person name="Liang Y."/>
            <person name="Zimin A.V."/>
            <person name="Pertea G."/>
            <person name="Qi P."/>
            <person name="Bennetzen J.L."/>
            <person name="Dai X."/>
            <person name="Dawson M.W."/>
            <person name="Muller H.G."/>
            <person name="Kugler K."/>
            <person name="Rivarola-Duarte L."/>
            <person name="Spannagl M."/>
            <person name="Mayer K.F.X."/>
            <person name="Lu F.H."/>
            <person name="Bevan M.W."/>
            <person name="Leroy P."/>
            <person name="Li P."/>
            <person name="You F.M."/>
            <person name="Sun Q."/>
            <person name="Liu Z."/>
            <person name="Lyons E."/>
            <person name="Wicker T."/>
            <person name="Salzberg S.L."/>
            <person name="Devos K.M."/>
            <person name="Dvorak J."/>
        </authorList>
    </citation>
    <scope>NUCLEOTIDE SEQUENCE [LARGE SCALE GENOMIC DNA]</scope>
    <source>
        <strain evidence="2">cv. AL8/78</strain>
    </source>
</reference>
<dbReference type="Gene3D" id="2.60.120.920">
    <property type="match status" value="1"/>
</dbReference>
<keyword evidence="3" id="KW-1185">Reference proteome</keyword>
<dbReference type="Gramene" id="AET2Gv21166200.2">
    <property type="protein sequence ID" value="AET2Gv21166200.2"/>
    <property type="gene ID" value="AET2Gv21166200"/>
</dbReference>
<reference evidence="2" key="5">
    <citation type="journal article" date="2021" name="G3 (Bethesda)">
        <title>Aegilops tauschii genome assembly Aet v5.0 features greater sequence contiguity and improved annotation.</title>
        <authorList>
            <person name="Wang L."/>
            <person name="Zhu T."/>
            <person name="Rodriguez J.C."/>
            <person name="Deal K.R."/>
            <person name="Dubcovsky J."/>
            <person name="McGuire P.E."/>
            <person name="Lux T."/>
            <person name="Spannagl M."/>
            <person name="Mayer K.F.X."/>
            <person name="Baldrich P."/>
            <person name="Meyers B.C."/>
            <person name="Huo N."/>
            <person name="Gu Y.Q."/>
            <person name="Zhou H."/>
            <person name="Devos K.M."/>
            <person name="Bennetzen J.L."/>
            <person name="Unver T."/>
            <person name="Budak H."/>
            <person name="Gulick P.J."/>
            <person name="Galiba G."/>
            <person name="Kalapos B."/>
            <person name="Nelson D.R."/>
            <person name="Li P."/>
            <person name="You F.M."/>
            <person name="Luo M.C."/>
            <person name="Dvorak J."/>
        </authorList>
    </citation>
    <scope>NUCLEOTIDE SEQUENCE [LARGE SCALE GENOMIC DNA]</scope>
    <source>
        <strain evidence="2">cv. AL8/78</strain>
    </source>
</reference>
<organism evidence="2 3">
    <name type="scientific">Aegilops tauschii subsp. strangulata</name>
    <name type="common">Goatgrass</name>
    <dbReference type="NCBI Taxonomy" id="200361"/>
    <lineage>
        <taxon>Eukaryota</taxon>
        <taxon>Viridiplantae</taxon>
        <taxon>Streptophyta</taxon>
        <taxon>Embryophyta</taxon>
        <taxon>Tracheophyta</taxon>
        <taxon>Spermatophyta</taxon>
        <taxon>Magnoliopsida</taxon>
        <taxon>Liliopsida</taxon>
        <taxon>Poales</taxon>
        <taxon>Poaceae</taxon>
        <taxon>BOP clade</taxon>
        <taxon>Pooideae</taxon>
        <taxon>Triticodae</taxon>
        <taxon>Triticeae</taxon>
        <taxon>Triticinae</taxon>
        <taxon>Aegilops</taxon>
    </lineage>
</organism>
<accession>A0A453DB18</accession>
<reference evidence="3" key="1">
    <citation type="journal article" date="2014" name="Science">
        <title>Ancient hybridizations among the ancestral genomes of bread wheat.</title>
        <authorList>
            <consortium name="International Wheat Genome Sequencing Consortium,"/>
            <person name="Marcussen T."/>
            <person name="Sandve S.R."/>
            <person name="Heier L."/>
            <person name="Spannagl M."/>
            <person name="Pfeifer M."/>
            <person name="Jakobsen K.S."/>
            <person name="Wulff B.B."/>
            <person name="Steuernagel B."/>
            <person name="Mayer K.F."/>
            <person name="Olsen O.A."/>
        </authorList>
    </citation>
    <scope>NUCLEOTIDE SEQUENCE [LARGE SCALE GENOMIC DNA]</scope>
    <source>
        <strain evidence="3">cv. AL8/78</strain>
    </source>
</reference>
<dbReference type="InterPro" id="IPR043136">
    <property type="entry name" value="B30.2/SPRY_sf"/>
</dbReference>
<dbReference type="PANTHER" id="PTHR12381">
    <property type="entry name" value="HETEROGENEOUS NUCLEAR RIBONUCLEOPROTEIN U FAMILY MEMBER"/>
    <property type="match status" value="1"/>
</dbReference>
<sequence>MASTGDESKQPPEKRARHDGAQAAPAPAPARVQLNPADCNLDFIVGHGGLRGHALHGGAFAYCWSGARATAGVRGGGKYCFGCWVLAEQPVEMEDTDAGQRHLCRVGVSRGDDPVGGLGEAGGQSFAFGGTGGKPRHDGNLIDDEFGVGDTVVCAVDLDARPMASIGFAKNGQWLGIALPFDASQTQTGLGLVDAPVKPMPWESAIFPHVLLKNVMVDMQFSMEDGLEPVNGYQPWSSLLGDGNAVLGPAFAEQRECERDPGDGWPPGFWEDYLGREVCQGASRETIRDSRDQACAGTDEDGRIA</sequence>
<dbReference type="InterPro" id="IPR013320">
    <property type="entry name" value="ConA-like_dom_sf"/>
</dbReference>